<keyword evidence="7" id="KW-0479">Metal-binding</keyword>
<evidence type="ECO:0000256" key="11">
    <source>
        <dbReference type="ARBA" id="ARBA00022801"/>
    </source>
</evidence>
<keyword evidence="24" id="KW-0862">Zinc</keyword>
<evidence type="ECO:0000256" key="12">
    <source>
        <dbReference type="ARBA" id="ARBA00022840"/>
    </source>
</evidence>
<dbReference type="Gene3D" id="3.30.420.10">
    <property type="entry name" value="Ribonuclease H-like superfamily/Ribonuclease H"/>
    <property type="match status" value="2"/>
</dbReference>
<organism evidence="28 29">
    <name type="scientific">Cordylochernes scorpioides</name>
    <dbReference type="NCBI Taxonomy" id="51811"/>
    <lineage>
        <taxon>Eukaryota</taxon>
        <taxon>Metazoa</taxon>
        <taxon>Ecdysozoa</taxon>
        <taxon>Arthropoda</taxon>
        <taxon>Chelicerata</taxon>
        <taxon>Arachnida</taxon>
        <taxon>Pseudoscorpiones</taxon>
        <taxon>Cheliferoidea</taxon>
        <taxon>Chernetidae</taxon>
        <taxon>Cordylochernes</taxon>
    </lineage>
</organism>
<keyword evidence="11" id="KW-0378">Hydrolase</keyword>
<dbReference type="InterPro" id="IPR013103">
    <property type="entry name" value="RVT_2"/>
</dbReference>
<evidence type="ECO:0000256" key="19">
    <source>
        <dbReference type="ARBA" id="ARBA00023268"/>
    </source>
</evidence>
<keyword evidence="16" id="KW-0239">DNA-directed DNA polymerase</keyword>
<evidence type="ECO:0000256" key="4">
    <source>
        <dbReference type="ARBA" id="ARBA00022679"/>
    </source>
</evidence>
<feature type="compositionally biased region" description="Polar residues" evidence="25">
    <location>
        <begin position="1800"/>
        <end position="1812"/>
    </location>
</feature>
<dbReference type="Pfam" id="PF00665">
    <property type="entry name" value="rve"/>
    <property type="match status" value="1"/>
</dbReference>
<feature type="domain" description="Integrase catalytic" evidence="27">
    <location>
        <begin position="477"/>
        <end position="643"/>
    </location>
</feature>
<name>A0ABY6LQ81_9ARAC</name>
<comment type="function">
    <text evidence="23">Capsid protein (CA) is the structural component of the virus-like particle (VLP), forming the shell that encapsulates the retrotransposons dimeric RNA genome. The particles are assembled from trimer-clustered units and there are holes in the capsid shells that allow for the diffusion of macromolecules. CA also has nucleocapsid-like chaperone activity, promoting primer tRNA(i)-Met annealing to the multipartite primer-binding site (PBS), dimerization of Ty1 RNA and initiation of reverse transcription.</text>
</comment>
<evidence type="ECO:0000256" key="23">
    <source>
        <dbReference type="ARBA" id="ARBA00057243"/>
    </source>
</evidence>
<dbReference type="PROSITE" id="PS00141">
    <property type="entry name" value="ASP_PROTEASE"/>
    <property type="match status" value="1"/>
</dbReference>
<feature type="compositionally biased region" description="Polar residues" evidence="25">
    <location>
        <begin position="1283"/>
        <end position="1300"/>
    </location>
</feature>
<evidence type="ECO:0000256" key="14">
    <source>
        <dbReference type="ARBA" id="ARBA00022908"/>
    </source>
</evidence>
<evidence type="ECO:0000313" key="29">
    <source>
        <dbReference type="Proteomes" id="UP001235939"/>
    </source>
</evidence>
<keyword evidence="19" id="KW-0511">Multifunctional enzyme</keyword>
<evidence type="ECO:0000256" key="18">
    <source>
        <dbReference type="ARBA" id="ARBA00023172"/>
    </source>
</evidence>
<dbReference type="Pfam" id="PF03564">
    <property type="entry name" value="DUF1759"/>
    <property type="match status" value="1"/>
</dbReference>
<evidence type="ECO:0000256" key="21">
    <source>
        <dbReference type="ARBA" id="ARBA00032154"/>
    </source>
</evidence>
<keyword evidence="3" id="KW-0645">Protease</keyword>
<dbReference type="PANTHER" id="PTHR42648">
    <property type="entry name" value="TRANSPOSASE, PUTATIVE-RELATED"/>
    <property type="match status" value="1"/>
</dbReference>
<feature type="domain" description="CCHC-type" evidence="26">
    <location>
        <begin position="232"/>
        <end position="247"/>
    </location>
</feature>
<protein>
    <recommendedName>
        <fullName evidence="20">Gag-Pol-p199</fullName>
    </recommendedName>
    <alternativeName>
        <fullName evidence="21">TY1A-TY1B</fullName>
    </alternativeName>
    <alternativeName>
        <fullName evidence="22">p190</fullName>
    </alternativeName>
</protein>
<evidence type="ECO:0000256" key="2">
    <source>
        <dbReference type="ARBA" id="ARBA00022612"/>
    </source>
</evidence>
<evidence type="ECO:0000256" key="20">
    <source>
        <dbReference type="ARBA" id="ARBA00030524"/>
    </source>
</evidence>
<keyword evidence="9" id="KW-0064">Aspartyl protease</keyword>
<dbReference type="SUPFAM" id="SSF56672">
    <property type="entry name" value="DNA/RNA polymerases"/>
    <property type="match status" value="2"/>
</dbReference>
<evidence type="ECO:0000259" key="27">
    <source>
        <dbReference type="PROSITE" id="PS50994"/>
    </source>
</evidence>
<dbReference type="PANTHER" id="PTHR42648:SF11">
    <property type="entry name" value="TRANSPOSON TY4-P GAG-POL POLYPROTEIN"/>
    <property type="match status" value="1"/>
</dbReference>
<dbReference type="InterPro" id="IPR001969">
    <property type="entry name" value="Aspartic_peptidase_AS"/>
</dbReference>
<evidence type="ECO:0000256" key="10">
    <source>
        <dbReference type="ARBA" id="ARBA00022759"/>
    </source>
</evidence>
<keyword evidence="4" id="KW-0808">Transferase</keyword>
<dbReference type="InterPro" id="IPR054722">
    <property type="entry name" value="PolX-like_BBD"/>
</dbReference>
<dbReference type="SUPFAM" id="SSF53098">
    <property type="entry name" value="Ribonuclease H-like"/>
    <property type="match status" value="2"/>
</dbReference>
<keyword evidence="29" id="KW-1185">Reference proteome</keyword>
<reference evidence="28 29" key="1">
    <citation type="submission" date="2022-03" db="EMBL/GenBank/DDBJ databases">
        <title>A chromosomal length assembly of Cordylochernes scorpioides.</title>
        <authorList>
            <person name="Zeh D."/>
            <person name="Zeh J."/>
        </authorList>
    </citation>
    <scope>NUCLEOTIDE SEQUENCE [LARGE SCALE GENOMIC DNA]</scope>
    <source>
        <strain evidence="28">IN4F17</strain>
        <tissue evidence="28">Whole Body</tissue>
    </source>
</reference>
<dbReference type="InterPro" id="IPR036875">
    <property type="entry name" value="Znf_CCHC_sf"/>
</dbReference>
<keyword evidence="24" id="KW-0863">Zinc-finger</keyword>
<evidence type="ECO:0000256" key="24">
    <source>
        <dbReference type="PROSITE-ProRule" id="PRU00047"/>
    </source>
</evidence>
<proteinExistence type="predicted"/>
<dbReference type="Pfam" id="PF13976">
    <property type="entry name" value="gag_pre-integrs"/>
    <property type="match status" value="2"/>
</dbReference>
<keyword evidence="18" id="KW-0233">DNA recombination</keyword>
<dbReference type="CDD" id="cd09272">
    <property type="entry name" value="RNase_HI_RT_Ty1"/>
    <property type="match status" value="2"/>
</dbReference>
<feature type="region of interest" description="Disordered" evidence="25">
    <location>
        <begin position="1752"/>
        <end position="1824"/>
    </location>
</feature>
<dbReference type="InterPro" id="IPR001584">
    <property type="entry name" value="Integrase_cat-core"/>
</dbReference>
<dbReference type="Pfam" id="PF25597">
    <property type="entry name" value="SH3_retrovirus"/>
    <property type="match status" value="2"/>
</dbReference>
<evidence type="ECO:0000256" key="17">
    <source>
        <dbReference type="ARBA" id="ARBA00023113"/>
    </source>
</evidence>
<feature type="domain" description="Integrase catalytic" evidence="27">
    <location>
        <begin position="1505"/>
        <end position="1682"/>
    </location>
</feature>
<evidence type="ECO:0000256" key="8">
    <source>
        <dbReference type="ARBA" id="ARBA00022741"/>
    </source>
</evidence>
<comment type="function">
    <text evidence="1">The aspartyl protease (PR) mediates the proteolytic cleavages of the Gag and Gag-Pol polyproteins after assembly of the VLP.</text>
</comment>
<evidence type="ECO:0000259" key="26">
    <source>
        <dbReference type="PROSITE" id="PS50158"/>
    </source>
</evidence>
<dbReference type="InterPro" id="IPR043502">
    <property type="entry name" value="DNA/RNA_pol_sf"/>
</dbReference>
<dbReference type="PROSITE" id="PS50994">
    <property type="entry name" value="INTEGRASE"/>
    <property type="match status" value="2"/>
</dbReference>
<keyword evidence="2" id="KW-1188">Viral release from host cell</keyword>
<dbReference type="InterPro" id="IPR057670">
    <property type="entry name" value="SH3_retrovirus"/>
</dbReference>
<accession>A0ABY6LQ81</accession>
<sequence>MTHLENQVRQFKGENFSLWKFQFRLLLEQNQLLDIVDGKEIKPEVSDATSAIQDAWHAKDIKARMLISQALELRFLEPLMSCKTAAQMWTRLMSIHEQRSEIAIGMLWQQFFDARMSSSEDVSSYIAKIENLSARIQDAGGTITDDQKVAKIINSLSSSMRYFIPAWESQAPITQTLENLSARLLIEECRNQQADSSQGTTFYQQTKPRIKDDNIKKTDSGKISELKKKTECHYCHKIGHWSRECRKRIADQQKKNEKRKNQAGDCDHKGFNADTILKWNDCDIWWADSGASCSMTFRREWFKSFTPIHNDHRIYIGDNTSVLAEGTGDIEILAMVNGEWITTYISIRNVLYSSKLKKNLFSLGVCTEKGYRVDIDKDELRIYSRKDLKAVGQRQDGLYKMMFRVTSSSQGFSAKINNLQLWHERLAHISLTTIREMAKKGLINGLQPEDIKEDDFFCQGCQEGKAHRKPSHLSETKEYNPGEFILSDICGPMPTQSIGGSLYFILFKDYSSGFRHIDFIRHKSDILHKFENFARFSYNQTGNKIKVIRTDNALEYTSKDFTNTCRKFGIVHELSAPYIHEQIGRVERDNRTIVEAARSMLCARNLPEELWAEACNTATFILNRTFTKQAPNTTPYELFFGRKVSLYNLKIFGCEAWLHTPKERRRKWDKKSQKMIFLGYDKTCTNFRLWNPSTRKISISKDVTFNETKLRHWELEGENFIPIDIDLDPPAPTTEDESPTALRFPTPSGFHPMITRSKKKADSCNYLFVDEPSTYKDAMESPNAEKWLDAMKEEIKALESNNTWSLETLPDGYKPIGSKWVYKLKSHPNSTAPKFKARLVAKGYTQRKNVDFFDTFSPVVRYDSLRVLLANAASERMFLKQFDVKTAFLYGDLDEVIYLEQPEGFSQGHNFVCKLQKSLYGLKQSSRNWNRKFKSFLEKHNFFQSNADQCVFTGTINDTQMILALYVDDGLLMSRNKDDIDSIVQELSHEFNITSRDADYFVGLQIEQSEDRSKIYIHQSSYINKILDKFNMIDCKPAAVPMDPSTVLPKADRPDLDKNGNSPKFPFREAVGSLMFASSVSRPDIAFATSQLSKYLDNPGQTHWTAIKNVFRYLKATPQLGILYANHQELKGYSDSDYARDIDSRKSTTGYIFMLNHGAVSWSSQKQSTVALSTTESEYIAACAATKEMVWLRRLLKDIGIKMDRPTVLNMDNQAAIKLVQNPEFHKRTKHIDVRYHYIRTKQEDGELITRYVSTLQQTADFLTKPLGPKHFRRLLENLNYTNQSSVTQEQPTNQRTTKGPNPKALNCTQREASVHNWLIDSGVTSHMAYDESFFTELNREQTQHVVVANGNKLQVKGIGQGEIKVITPQGKTDTLLLTKVLYIPELTDNLLSVSAATSNGCKVTFKRDWCTIERDNTALANGILDNGIYRLHLDDNLQTCTFKANVAKQNHCKNKNCLMLWHDRLGHRNIESIKKIQNENLARGLSLNNCSHSTDCVQCIQGKLTETPFPKKTEYRATETLQLVHSDICGPLPTNSLSGKRYFITFTDDYSRYTKVYLLKGKDEAYEKIKDYVISAHTEFGKNIQTIRTDNGREYVNRQVEEFLNQSGIKHQLTVPYSPAQNGVAERKNRSLMEMTRCMLFDSGLPQSLWAEAVTTANYLHNRIPSKATDKTPFELWTNRKPSLKHLKRFGCKAFAYIPKIKRNKLDSKVIEGIFLGYYDRSKGYRILHDTDNITISRSVKFIEKENGFHHASTKTTSPQVLSTDLTSSNHIGNAEESQEPGTQSENLEDSETEDYLQPGTSTGTQVVTQRRSTRPTKGIPPIRNDYMLYKTEAQDIQTPTNYSEVLQLPKIERDKWLQAMNEELNSLEKNHVWELTPLPKDKKIIGCKWTYKQKLNSKGEIERYKARLVAKGFNQKFGRDYEETFAPIVKHPTIRAFLAASVYKGMKVNHLDVKTAFLHGDLDKELYMELPEGLHTKQTNKVYKLKKAIYGLKQAGRSWNTKIASTLIKNNFKQSIVDPCLFTKNEENHSIYLILYVDDMLLASDSEIIIQNTVKTLEKEFEIKNLGDPTQFIGIEISRNREGELLLSQKNKIQELVERYNLQEAKPTFTPMESGYPGISDEKLLPNNVQYQQLIGSLLYLSVVSRPDIAAPVCILSSRNQNPRNCDWNAAKRIVRYLKTTKELELRISNQKPPTLEAYSDATWASDNTDRKSLSGNLFLLGSNPISWMTGKQGCVSLSSTEAELISAAEASQELLWLLDLLKDLELEQKAPIYFHQDNQSCLKICSSEKVSSRTKHIATKIHHLKDLQKKTVIKMVYCPTGDMKADILTKPLPRPTFEKLRYNLVMETRGKKSTWTGKLPAGTDQDKGRSMPGEAESIGRLEFCLVVLRAPGRRAMWRDLFFLSVRNSGPGGADAPEKYSTSSVLWTKRRLRSILQAASCGRKDVKKYPTSRVSWTERTPWNLNEKYQALLVVKEGITEESIDREWQECDKYEEEKFDIQQKVSVLRNPDKEETIPIASEDTVINVKLPELALKTYDVSLEGWLPWWAQFSKIHENKNLSDSDRFLYLRQAIVPNSEAYRVVASYPVTGANYALAVQALQERFGDPNILTELYVRRLLNSVISNVKKENRNLSSLYDELSSHLRSLETLGIDPQLSGIFLYPLVESSLPSDILKIWHRHPSSGYGLELAKREESDKGVGGAQERLRLLLDFLKAEVRSAQRLKFVEKGFKQEEPYKRSYNDGTRTRSNFRPATVSSLFGGRTNIKCFFCERTNHASHQCRSIMKMSPGERNDKIRSAHLCFKCLRKGHIQSQCREQLECKNCGRNHLEVLCEGNSSNRLTKPGRENLKENAPEPIASLSSQACTGQVLLMTTVALLRGPNASRRVRILLDSGSQFSYIKQSLVWSIGIERKGEITIAKSLFGGNKIGEEKHGKFMLELENLGNKRDVIHIEALDQRKICDAIPPLPKGD</sequence>
<keyword evidence="12" id="KW-0067">ATP-binding</keyword>
<dbReference type="Pfam" id="PF14223">
    <property type="entry name" value="Retrotran_gag_2"/>
    <property type="match status" value="1"/>
</dbReference>
<keyword evidence="14" id="KW-0229">DNA integration</keyword>
<keyword evidence="8" id="KW-0547">Nucleotide-binding</keyword>
<dbReference type="SUPFAM" id="SSF57756">
    <property type="entry name" value="Retrovirus zinc finger-like domains"/>
    <property type="match status" value="1"/>
</dbReference>
<dbReference type="SMART" id="SM00343">
    <property type="entry name" value="ZnF_C2HC"/>
    <property type="match status" value="3"/>
</dbReference>
<evidence type="ECO:0000313" key="28">
    <source>
        <dbReference type="EMBL" id="UYV83256.1"/>
    </source>
</evidence>
<evidence type="ECO:0000256" key="3">
    <source>
        <dbReference type="ARBA" id="ARBA00022670"/>
    </source>
</evidence>
<dbReference type="Proteomes" id="UP001235939">
    <property type="component" value="Chromosome 23"/>
</dbReference>
<evidence type="ECO:0000256" key="7">
    <source>
        <dbReference type="ARBA" id="ARBA00022723"/>
    </source>
</evidence>
<keyword evidence="6" id="KW-0540">Nuclease</keyword>
<dbReference type="InterPro" id="IPR012337">
    <property type="entry name" value="RNaseH-like_sf"/>
</dbReference>
<dbReference type="InterPro" id="IPR039537">
    <property type="entry name" value="Retrotran_Ty1/copia-like"/>
</dbReference>
<dbReference type="Pfam" id="PF22936">
    <property type="entry name" value="Pol_BBD"/>
    <property type="match status" value="2"/>
</dbReference>
<dbReference type="InterPro" id="IPR005312">
    <property type="entry name" value="DUF1759"/>
</dbReference>
<feature type="region of interest" description="Disordered" evidence="25">
    <location>
        <begin position="1283"/>
        <end position="1306"/>
    </location>
</feature>
<dbReference type="InterPro" id="IPR025724">
    <property type="entry name" value="GAG-pre-integrase_dom"/>
</dbReference>
<evidence type="ECO:0000256" key="1">
    <source>
        <dbReference type="ARBA" id="ARBA00002180"/>
    </source>
</evidence>
<evidence type="ECO:0000256" key="5">
    <source>
        <dbReference type="ARBA" id="ARBA00022695"/>
    </source>
</evidence>
<dbReference type="Gene3D" id="4.10.60.10">
    <property type="entry name" value="Zinc finger, CCHC-type"/>
    <property type="match status" value="2"/>
</dbReference>
<keyword evidence="17" id="KW-0917">Virion maturation</keyword>
<evidence type="ECO:0000256" key="22">
    <source>
        <dbReference type="ARBA" id="ARBA00033113"/>
    </source>
</evidence>
<dbReference type="InterPro" id="IPR001878">
    <property type="entry name" value="Znf_CCHC"/>
</dbReference>
<evidence type="ECO:0000256" key="15">
    <source>
        <dbReference type="ARBA" id="ARBA00022918"/>
    </source>
</evidence>
<evidence type="ECO:0000256" key="6">
    <source>
        <dbReference type="ARBA" id="ARBA00022722"/>
    </source>
</evidence>
<keyword evidence="10" id="KW-0255">Endonuclease</keyword>
<gene>
    <name evidence="28" type="ORF">LAZ67_23000305</name>
</gene>
<dbReference type="InterPro" id="IPR036397">
    <property type="entry name" value="RNaseH_sf"/>
</dbReference>
<feature type="compositionally biased region" description="Polar residues" evidence="25">
    <location>
        <begin position="1755"/>
        <end position="1773"/>
    </location>
</feature>
<dbReference type="Pfam" id="PF07727">
    <property type="entry name" value="RVT_2"/>
    <property type="match status" value="2"/>
</dbReference>
<dbReference type="EMBL" id="CP092885">
    <property type="protein sequence ID" value="UYV83256.1"/>
    <property type="molecule type" value="Genomic_DNA"/>
</dbReference>
<keyword evidence="13" id="KW-0460">Magnesium</keyword>
<evidence type="ECO:0000256" key="16">
    <source>
        <dbReference type="ARBA" id="ARBA00022932"/>
    </source>
</evidence>
<keyword evidence="15" id="KW-0695">RNA-directed DNA polymerase</keyword>
<keyword evidence="5" id="KW-0548">Nucleotidyltransferase</keyword>
<evidence type="ECO:0000256" key="13">
    <source>
        <dbReference type="ARBA" id="ARBA00022842"/>
    </source>
</evidence>
<feature type="non-terminal residue" evidence="28">
    <location>
        <position position="2972"/>
    </location>
</feature>
<feature type="domain" description="CCHC-type" evidence="26">
    <location>
        <begin position="2803"/>
        <end position="2818"/>
    </location>
</feature>
<evidence type="ECO:0000256" key="25">
    <source>
        <dbReference type="SAM" id="MobiDB-lite"/>
    </source>
</evidence>
<evidence type="ECO:0000256" key="9">
    <source>
        <dbReference type="ARBA" id="ARBA00022750"/>
    </source>
</evidence>
<dbReference type="PROSITE" id="PS50158">
    <property type="entry name" value="ZF_CCHC"/>
    <property type="match status" value="2"/>
</dbReference>